<keyword evidence="2" id="KW-0812">Transmembrane</keyword>
<feature type="region of interest" description="Disordered" evidence="1">
    <location>
        <begin position="647"/>
        <end position="693"/>
    </location>
</feature>
<feature type="compositionally biased region" description="Low complexity" evidence="1">
    <location>
        <begin position="657"/>
        <end position="670"/>
    </location>
</feature>
<organism evidence="4 5">
    <name type="scientific">Candidatus Terasakiella magnetica</name>
    <dbReference type="NCBI Taxonomy" id="1867952"/>
    <lineage>
        <taxon>Bacteria</taxon>
        <taxon>Pseudomonadati</taxon>
        <taxon>Pseudomonadota</taxon>
        <taxon>Alphaproteobacteria</taxon>
        <taxon>Rhodospirillales</taxon>
        <taxon>Terasakiellaceae</taxon>
        <taxon>Terasakiella</taxon>
    </lineage>
</organism>
<dbReference type="InterPro" id="IPR052894">
    <property type="entry name" value="AsmA-related"/>
</dbReference>
<dbReference type="PANTHER" id="PTHR30441">
    <property type="entry name" value="DUF748 DOMAIN-CONTAINING PROTEIN"/>
    <property type="match status" value="1"/>
</dbReference>
<reference evidence="4 5" key="1">
    <citation type="submission" date="2016-07" db="EMBL/GenBank/DDBJ databases">
        <authorList>
            <person name="Lefevre C.T."/>
        </authorList>
    </citation>
    <scope>NUCLEOTIDE SEQUENCE [LARGE SCALE GENOMIC DNA]</scope>
    <source>
        <strain evidence="4">PR1</strain>
    </source>
</reference>
<keyword evidence="2" id="KW-0472">Membrane</keyword>
<name>A0A1C3RDF1_9PROT</name>
<dbReference type="PANTHER" id="PTHR30441:SF4">
    <property type="entry name" value="PROTEIN ASMA"/>
    <property type="match status" value="1"/>
</dbReference>
<dbReference type="InterPro" id="IPR007844">
    <property type="entry name" value="AsmA"/>
</dbReference>
<evidence type="ECO:0000313" key="5">
    <source>
        <dbReference type="Proteomes" id="UP000231658"/>
    </source>
</evidence>
<evidence type="ECO:0000256" key="2">
    <source>
        <dbReference type="SAM" id="Phobius"/>
    </source>
</evidence>
<evidence type="ECO:0000256" key="1">
    <source>
        <dbReference type="SAM" id="MobiDB-lite"/>
    </source>
</evidence>
<dbReference type="EMBL" id="FLYE01000001">
    <property type="protein sequence ID" value="SCA55261.1"/>
    <property type="molecule type" value="Genomic_DNA"/>
</dbReference>
<dbReference type="GO" id="GO:0005886">
    <property type="term" value="C:plasma membrane"/>
    <property type="evidence" value="ECO:0007669"/>
    <property type="project" value="TreeGrafter"/>
</dbReference>
<gene>
    <name evidence="4" type="ORF">MTBPR1_10508</name>
</gene>
<keyword evidence="5" id="KW-1185">Reference proteome</keyword>
<proteinExistence type="predicted"/>
<dbReference type="OrthoDB" id="225437at2"/>
<dbReference type="RefSeq" id="WP_069185950.1">
    <property type="nucleotide sequence ID" value="NZ_FLYE01000001.1"/>
</dbReference>
<sequence length="693" mass="71255">MGRLKLIIGGVVVLFVGVIIAGVAILKSTDFNQYKGEITKQAKAATGRDLIIAGDLQLDISLSPKVRVDGVSLSNASWGSRAEMVKLKSFAAEMKLLPLLFGDIHIVELALIEPDILLETDKKGQGNWVMGTAKEAEKSEEESSEGGSAPLPAVNSVRIEKARFTYKDGVKGEETSIVIDTMQATAKDLDDPLNLLFKGSFNNHVIELTGQLGSPEDLMEGEPLDINLALKAAGATFNISGKVAEPAKGKGLNLALSAKSDNIARLAEIAGAKVGKVGPFEMAATLSDGDKSYKLGGLNLKIGSSDISGDVVVNLANKTPHINVDLSSNLLNVKDVTPASEEKAAAKTPAAAVKKEGGKPAKIFPSDPLALDGLKAVNADISYKAKKLVVADFALNNVSKLIKLNGGKLNVKPGFNMGGGSFGGSVDLDGRKLPASLKINLTGKDLGLGNSLKETGVTDLIHGGATQVKLNLSASGKSVAGLMASLKGKTLVNVGDGKIKSDKVNFLGGDLVTGVLEKLMPSANSGEFTPFTCMVVNLDFNKGVTKFERTIAVQTNVMNITSSGQVNLAKETLDVGVKPEPRGDTADLGINAGGLAGMVRLTGPLSSPGVGVDAVGAAKAAMGIGAAVATGGLSLLVSGLTDKAMSDSDPCATALGKKSTAKPATTSKSAPQEKQQAPANPVGGLLKMFGSGN</sequence>
<accession>A0A1C3RDF1</accession>
<dbReference type="STRING" id="1867952.MTBPR1_10508"/>
<evidence type="ECO:0000313" key="4">
    <source>
        <dbReference type="EMBL" id="SCA55261.1"/>
    </source>
</evidence>
<feature type="transmembrane region" description="Helical" evidence="2">
    <location>
        <begin position="6"/>
        <end position="26"/>
    </location>
</feature>
<dbReference type="Pfam" id="PF05170">
    <property type="entry name" value="AsmA"/>
    <property type="match status" value="2"/>
</dbReference>
<feature type="domain" description="AsmA" evidence="3">
    <location>
        <begin position="299"/>
        <end position="546"/>
    </location>
</feature>
<keyword evidence="2" id="KW-1133">Transmembrane helix</keyword>
<protein>
    <recommendedName>
        <fullName evidence="3">AsmA domain-containing protein</fullName>
    </recommendedName>
</protein>
<feature type="domain" description="AsmA" evidence="3">
    <location>
        <begin position="6"/>
        <end position="219"/>
    </location>
</feature>
<dbReference type="Proteomes" id="UP000231658">
    <property type="component" value="Unassembled WGS sequence"/>
</dbReference>
<dbReference type="AlphaFoldDB" id="A0A1C3RDF1"/>
<evidence type="ECO:0000259" key="3">
    <source>
        <dbReference type="Pfam" id="PF05170"/>
    </source>
</evidence>
<dbReference type="GO" id="GO:0090313">
    <property type="term" value="P:regulation of protein targeting to membrane"/>
    <property type="evidence" value="ECO:0007669"/>
    <property type="project" value="TreeGrafter"/>
</dbReference>